<evidence type="ECO:0000313" key="4">
    <source>
        <dbReference type="Proteomes" id="UP000322631"/>
    </source>
</evidence>
<dbReference type="PANTHER" id="PTHR43151">
    <property type="entry name" value="FEOA FAMILY PROTEIN"/>
    <property type="match status" value="1"/>
</dbReference>
<feature type="domain" description="Ferrous iron transporter FeoA-like" evidence="2">
    <location>
        <begin position="2"/>
        <end position="73"/>
    </location>
</feature>
<dbReference type="InterPro" id="IPR053184">
    <property type="entry name" value="FeoA-like"/>
</dbReference>
<evidence type="ECO:0000313" key="3">
    <source>
        <dbReference type="EMBL" id="QEK13890.1"/>
    </source>
</evidence>
<evidence type="ECO:0000256" key="1">
    <source>
        <dbReference type="ARBA" id="ARBA00023004"/>
    </source>
</evidence>
<dbReference type="Pfam" id="PF04023">
    <property type="entry name" value="FeoA"/>
    <property type="match status" value="1"/>
</dbReference>
<protein>
    <submittedName>
        <fullName evidence="3">Ferrous iron transport protein A</fullName>
    </submittedName>
</protein>
<dbReference type="RefSeq" id="WP_148882001.1">
    <property type="nucleotide sequence ID" value="NZ_CP041932.1"/>
</dbReference>
<dbReference type="InterPro" id="IPR008988">
    <property type="entry name" value="Transcriptional_repressor_C"/>
</dbReference>
<dbReference type="GO" id="GO:0046914">
    <property type="term" value="F:transition metal ion binding"/>
    <property type="evidence" value="ECO:0007669"/>
    <property type="project" value="InterPro"/>
</dbReference>
<accession>A0A5C0SI65</accession>
<evidence type="ECO:0000259" key="2">
    <source>
        <dbReference type="SMART" id="SM00899"/>
    </source>
</evidence>
<name>A0A5C0SI65_9EURY</name>
<dbReference type="KEGG" id="them:FPV09_00755"/>
<proteinExistence type="predicted"/>
<keyword evidence="1" id="KW-0408">Iron</keyword>
<dbReference type="EMBL" id="CP041932">
    <property type="protein sequence ID" value="QEK13890.1"/>
    <property type="molecule type" value="Genomic_DNA"/>
</dbReference>
<dbReference type="PANTHER" id="PTHR43151:SF1">
    <property type="entry name" value="SSR2333 PROTEIN"/>
    <property type="match status" value="1"/>
</dbReference>
<dbReference type="SUPFAM" id="SSF50037">
    <property type="entry name" value="C-terminal domain of transcriptional repressors"/>
    <property type="match status" value="1"/>
</dbReference>
<organism evidence="3 4">
    <name type="scientific">Thermococcus aciditolerans</name>
    <dbReference type="NCBI Taxonomy" id="2598455"/>
    <lineage>
        <taxon>Archaea</taxon>
        <taxon>Methanobacteriati</taxon>
        <taxon>Methanobacteriota</taxon>
        <taxon>Thermococci</taxon>
        <taxon>Thermococcales</taxon>
        <taxon>Thermococcaceae</taxon>
        <taxon>Thermococcus</taxon>
    </lineage>
</organism>
<gene>
    <name evidence="3" type="ORF">FPV09_00755</name>
</gene>
<dbReference type="GeneID" id="41608340"/>
<reference evidence="3 4" key="1">
    <citation type="submission" date="2019-07" db="EMBL/GenBank/DDBJ databases">
        <title>Complete genome of Thermococcus acidophilus.</title>
        <authorList>
            <person name="Li X."/>
        </authorList>
    </citation>
    <scope>NUCLEOTIDE SEQUENCE [LARGE SCALE GENOMIC DNA]</scope>
    <source>
        <strain evidence="3 4">SY113</strain>
    </source>
</reference>
<dbReference type="AlphaFoldDB" id="A0A5C0SI65"/>
<dbReference type="InterPro" id="IPR038157">
    <property type="entry name" value="FeoA_core_dom"/>
</dbReference>
<dbReference type="Proteomes" id="UP000322631">
    <property type="component" value="Chromosome"/>
</dbReference>
<dbReference type="SMART" id="SM00899">
    <property type="entry name" value="FeoA"/>
    <property type="match status" value="1"/>
</dbReference>
<dbReference type="Gene3D" id="2.30.30.90">
    <property type="match status" value="1"/>
</dbReference>
<dbReference type="InterPro" id="IPR007167">
    <property type="entry name" value="Fe-transptr_FeoA-like"/>
</dbReference>
<keyword evidence="4" id="KW-1185">Reference proteome</keyword>
<sequence>MTPLSFLKEGTRARITRVTGGRSVLTKLMAIGLVPGSELKVIRNQMAGPLIVAVGDTQLALGRGLAMKILVEVE</sequence>